<dbReference type="EMBL" id="JBHTIH010000007">
    <property type="protein sequence ID" value="MFD0740239.1"/>
    <property type="molecule type" value="Genomic_DNA"/>
</dbReference>
<organism evidence="1 2">
    <name type="scientific">Lysobacter koreensis</name>
    <dbReference type="NCBI Taxonomy" id="266122"/>
    <lineage>
        <taxon>Bacteria</taxon>
        <taxon>Pseudomonadati</taxon>
        <taxon>Pseudomonadota</taxon>
        <taxon>Gammaproteobacteria</taxon>
        <taxon>Lysobacterales</taxon>
        <taxon>Lysobacteraceae</taxon>
        <taxon>Lysobacter</taxon>
    </lineage>
</organism>
<sequence length="96" mass="10726">MDRKTEELLCELQAQLYAQRIALRALARTHPNPAGLLSSWREALLEASTRDPVAPPPTRHSEYIAEQVQAYAELWTAELVDLAIADPKAPPVPDLR</sequence>
<evidence type="ECO:0000313" key="1">
    <source>
        <dbReference type="EMBL" id="MFD0740239.1"/>
    </source>
</evidence>
<dbReference type="RefSeq" id="WP_386813356.1">
    <property type="nucleotide sequence ID" value="NZ_JBHTIH010000007.1"/>
</dbReference>
<accession>A0ABW2YRU3</accession>
<proteinExistence type="predicted"/>
<comment type="caution">
    <text evidence="1">The sequence shown here is derived from an EMBL/GenBank/DDBJ whole genome shotgun (WGS) entry which is preliminary data.</text>
</comment>
<gene>
    <name evidence="1" type="ORF">ACFQZQ_13225</name>
</gene>
<protein>
    <submittedName>
        <fullName evidence="1">Uncharacterized protein</fullName>
    </submittedName>
</protein>
<name>A0ABW2YRU3_9GAMM</name>
<evidence type="ECO:0000313" key="2">
    <source>
        <dbReference type="Proteomes" id="UP001597090"/>
    </source>
</evidence>
<dbReference type="Proteomes" id="UP001597090">
    <property type="component" value="Unassembled WGS sequence"/>
</dbReference>
<reference evidence="2" key="1">
    <citation type="journal article" date="2019" name="Int. J. Syst. Evol. Microbiol.">
        <title>The Global Catalogue of Microorganisms (GCM) 10K type strain sequencing project: providing services to taxonomists for standard genome sequencing and annotation.</title>
        <authorList>
            <consortium name="The Broad Institute Genomics Platform"/>
            <consortium name="The Broad Institute Genome Sequencing Center for Infectious Disease"/>
            <person name="Wu L."/>
            <person name="Ma J."/>
        </authorList>
    </citation>
    <scope>NUCLEOTIDE SEQUENCE [LARGE SCALE GENOMIC DNA]</scope>
    <source>
        <strain evidence="2">CCUG 55491</strain>
    </source>
</reference>
<keyword evidence="2" id="KW-1185">Reference proteome</keyword>